<keyword evidence="2" id="KW-0285">Flavoprotein</keyword>
<dbReference type="SUPFAM" id="SSF54373">
    <property type="entry name" value="FAD-linked reductases, C-terminal domain"/>
    <property type="match status" value="1"/>
</dbReference>
<dbReference type="AlphaFoldDB" id="A0A1C1YZK3"/>
<dbReference type="STRING" id="1480615.AWJ14_20790"/>
<dbReference type="GO" id="GO:0071949">
    <property type="term" value="F:FAD binding"/>
    <property type="evidence" value="ECO:0007669"/>
    <property type="project" value="InterPro"/>
</dbReference>
<evidence type="ECO:0000256" key="4">
    <source>
        <dbReference type="ARBA" id="ARBA00023002"/>
    </source>
</evidence>
<dbReference type="PANTHER" id="PTHR13789">
    <property type="entry name" value="MONOOXYGENASE"/>
    <property type="match status" value="1"/>
</dbReference>
<reference evidence="7 8" key="1">
    <citation type="submission" date="2015-12" db="EMBL/GenBank/DDBJ databases">
        <authorList>
            <person name="Shamseldin A."/>
            <person name="Moawad H."/>
            <person name="Abd El-Rahim W.M."/>
            <person name="Sadowsky M.J."/>
        </authorList>
    </citation>
    <scope>NUCLEOTIDE SEQUENCE [LARGE SCALE GENOMIC DNA]</scope>
    <source>
        <strain evidence="7 8">JC234</strain>
    </source>
</reference>
<gene>
    <name evidence="7" type="ORF">AWJ14_20790</name>
</gene>
<dbReference type="Proteomes" id="UP000094795">
    <property type="component" value="Unassembled WGS sequence"/>
</dbReference>
<keyword evidence="4" id="KW-0560">Oxidoreductase</keyword>
<evidence type="ECO:0000256" key="3">
    <source>
        <dbReference type="ARBA" id="ARBA00022827"/>
    </source>
</evidence>
<dbReference type="InterPro" id="IPR050493">
    <property type="entry name" value="FAD-dep_Monooxygenase_BioMet"/>
</dbReference>
<dbReference type="EMBL" id="LQZT01000003">
    <property type="protein sequence ID" value="OCW58826.1"/>
    <property type="molecule type" value="Genomic_DNA"/>
</dbReference>
<comment type="cofactor">
    <cofactor evidence="1">
        <name>FAD</name>
        <dbReference type="ChEBI" id="CHEBI:57692"/>
    </cofactor>
</comment>
<organism evidence="7 8">
    <name type="scientific">Hoeflea olei</name>
    <dbReference type="NCBI Taxonomy" id="1480615"/>
    <lineage>
        <taxon>Bacteria</taxon>
        <taxon>Pseudomonadati</taxon>
        <taxon>Pseudomonadota</taxon>
        <taxon>Alphaproteobacteria</taxon>
        <taxon>Hyphomicrobiales</taxon>
        <taxon>Rhizobiaceae</taxon>
        <taxon>Hoeflea</taxon>
    </lineage>
</organism>
<dbReference type="PRINTS" id="PR00420">
    <property type="entry name" value="RNGMNOXGNASE"/>
</dbReference>
<sequence length="392" mass="42280">MTAQSISIVGAGIAGLTAALAFAARGFDVDIVEQAEELSELGAGLQVSPNASRILIALGLGEALERVIIRPEQVKLVSGLSLQKIAHVPCGAFAAERWGAPYGVVHRADLQAILLQAVLDSKSCRLHLGQRVNASGMPEPDERPDAPAPALTIGADGVWSQSRRCIPGANAPRFSGLVAWRFMMPPDAAGALLDRHNVTAFLGPDAHMVAYPVDGGRSINVIAITRGTDPGRTWAQRETPTERLGLLDSFADWHPDIVAVFRQAPQMTWWPLFGVPDGRWYDEAGTMLIGDAAHATTPFAAQGAGMAIEDAYELAQAFANAPETGRIEALKNYETHRRQRVGRARNRAAFNKFAYHARGPVRIARDMVLAIRSPESLARDLDWLYGYRAPGT</sequence>
<dbReference type="InterPro" id="IPR002938">
    <property type="entry name" value="FAD-bd"/>
</dbReference>
<evidence type="ECO:0000256" key="1">
    <source>
        <dbReference type="ARBA" id="ARBA00001974"/>
    </source>
</evidence>
<evidence type="ECO:0000256" key="5">
    <source>
        <dbReference type="ARBA" id="ARBA00023033"/>
    </source>
</evidence>
<dbReference type="PANTHER" id="PTHR13789:SF318">
    <property type="entry name" value="GERANYLGERANYL DIPHOSPHATE REDUCTASE"/>
    <property type="match status" value="1"/>
</dbReference>
<dbReference type="RefSeq" id="WP_066175319.1">
    <property type="nucleotide sequence ID" value="NZ_LQZT01000003.1"/>
</dbReference>
<protein>
    <submittedName>
        <fullName evidence="7">Salicylate hydroxylase</fullName>
    </submittedName>
</protein>
<dbReference type="OrthoDB" id="4230779at2"/>
<dbReference type="SUPFAM" id="SSF51905">
    <property type="entry name" value="FAD/NAD(P)-binding domain"/>
    <property type="match status" value="1"/>
</dbReference>
<name>A0A1C1YZK3_9HYPH</name>
<evidence type="ECO:0000313" key="7">
    <source>
        <dbReference type="EMBL" id="OCW58826.1"/>
    </source>
</evidence>
<keyword evidence="8" id="KW-1185">Reference proteome</keyword>
<evidence type="ECO:0000259" key="6">
    <source>
        <dbReference type="Pfam" id="PF01494"/>
    </source>
</evidence>
<feature type="domain" description="FAD-binding" evidence="6">
    <location>
        <begin position="6"/>
        <end position="344"/>
    </location>
</feature>
<dbReference type="GO" id="GO:0004497">
    <property type="term" value="F:monooxygenase activity"/>
    <property type="evidence" value="ECO:0007669"/>
    <property type="project" value="UniProtKB-KW"/>
</dbReference>
<dbReference type="Pfam" id="PF01494">
    <property type="entry name" value="FAD_binding_3"/>
    <property type="match status" value="1"/>
</dbReference>
<accession>A0A1C1YZK3</accession>
<evidence type="ECO:0000256" key="2">
    <source>
        <dbReference type="ARBA" id="ARBA00022630"/>
    </source>
</evidence>
<keyword evidence="5" id="KW-0503">Monooxygenase</keyword>
<dbReference type="Gene3D" id="3.50.50.60">
    <property type="entry name" value="FAD/NAD(P)-binding domain"/>
    <property type="match status" value="1"/>
</dbReference>
<keyword evidence="3" id="KW-0274">FAD</keyword>
<dbReference type="InterPro" id="IPR036188">
    <property type="entry name" value="FAD/NAD-bd_sf"/>
</dbReference>
<proteinExistence type="predicted"/>
<evidence type="ECO:0000313" key="8">
    <source>
        <dbReference type="Proteomes" id="UP000094795"/>
    </source>
</evidence>
<comment type="caution">
    <text evidence="7">The sequence shown here is derived from an EMBL/GenBank/DDBJ whole genome shotgun (WGS) entry which is preliminary data.</text>
</comment>